<evidence type="ECO:0000313" key="5">
    <source>
        <dbReference type="Proteomes" id="UP000036987"/>
    </source>
</evidence>
<accession>A0A0K9NMG6</accession>
<dbReference type="InterPro" id="IPR023213">
    <property type="entry name" value="CAT-like_dom_sf"/>
</dbReference>
<dbReference type="Gene3D" id="3.30.559.10">
    <property type="entry name" value="Chloramphenicol acetyltransferase-like domain"/>
    <property type="match status" value="2"/>
</dbReference>
<dbReference type="InterPro" id="IPR050317">
    <property type="entry name" value="Plant_Fungal_Acyltransferase"/>
</dbReference>
<reference evidence="5" key="1">
    <citation type="journal article" date="2016" name="Nature">
        <title>The genome of the seagrass Zostera marina reveals angiosperm adaptation to the sea.</title>
        <authorList>
            <person name="Olsen J.L."/>
            <person name="Rouze P."/>
            <person name="Verhelst B."/>
            <person name="Lin Y.-C."/>
            <person name="Bayer T."/>
            <person name="Collen J."/>
            <person name="Dattolo E."/>
            <person name="De Paoli E."/>
            <person name="Dittami S."/>
            <person name="Maumus F."/>
            <person name="Michel G."/>
            <person name="Kersting A."/>
            <person name="Lauritano C."/>
            <person name="Lohaus R."/>
            <person name="Toepel M."/>
            <person name="Tonon T."/>
            <person name="Vanneste K."/>
            <person name="Amirebrahimi M."/>
            <person name="Brakel J."/>
            <person name="Bostroem C."/>
            <person name="Chovatia M."/>
            <person name="Grimwood J."/>
            <person name="Jenkins J.W."/>
            <person name="Jueterbock A."/>
            <person name="Mraz A."/>
            <person name="Stam W.T."/>
            <person name="Tice H."/>
            <person name="Bornberg-Bauer E."/>
            <person name="Green P.J."/>
            <person name="Pearson G.A."/>
            <person name="Procaccini G."/>
            <person name="Duarte C.M."/>
            <person name="Schmutz J."/>
            <person name="Reusch T.B.H."/>
            <person name="Van de Peer Y."/>
        </authorList>
    </citation>
    <scope>NUCLEOTIDE SEQUENCE [LARGE SCALE GENOMIC DNA]</scope>
    <source>
        <strain evidence="5">cv. Finnish</strain>
    </source>
</reference>
<dbReference type="PANTHER" id="PTHR31642:SF5">
    <property type="entry name" value="OS01G0104900 PROTEIN"/>
    <property type="match status" value="1"/>
</dbReference>
<evidence type="ECO:0000256" key="1">
    <source>
        <dbReference type="ARBA" id="ARBA00009861"/>
    </source>
</evidence>
<evidence type="ECO:0000313" key="4">
    <source>
        <dbReference type="EMBL" id="KMZ57951.1"/>
    </source>
</evidence>
<comment type="similarity">
    <text evidence="1">Belongs to the plant acyltransferase family.</text>
</comment>
<dbReference type="EMBL" id="LFYR01001997">
    <property type="protein sequence ID" value="KMZ57951.1"/>
    <property type="molecule type" value="Genomic_DNA"/>
</dbReference>
<evidence type="ECO:0000256" key="3">
    <source>
        <dbReference type="ARBA" id="ARBA00023315"/>
    </source>
</evidence>
<dbReference type="STRING" id="29655.A0A0K9NMG6"/>
<gene>
    <name evidence="4" type="ORF">ZOSMA_80G00440</name>
</gene>
<name>A0A0K9NMG6_ZOSMR</name>
<comment type="caution">
    <text evidence="4">The sequence shown here is derived from an EMBL/GenBank/DDBJ whole genome shotgun (WGS) entry which is preliminary data.</text>
</comment>
<dbReference type="GO" id="GO:0016747">
    <property type="term" value="F:acyltransferase activity, transferring groups other than amino-acyl groups"/>
    <property type="evidence" value="ECO:0000318"/>
    <property type="project" value="GO_Central"/>
</dbReference>
<proteinExistence type="inferred from homology"/>
<organism evidence="4 5">
    <name type="scientific">Zostera marina</name>
    <name type="common">Eelgrass</name>
    <dbReference type="NCBI Taxonomy" id="29655"/>
    <lineage>
        <taxon>Eukaryota</taxon>
        <taxon>Viridiplantae</taxon>
        <taxon>Streptophyta</taxon>
        <taxon>Embryophyta</taxon>
        <taxon>Tracheophyta</taxon>
        <taxon>Spermatophyta</taxon>
        <taxon>Magnoliopsida</taxon>
        <taxon>Liliopsida</taxon>
        <taxon>Zosteraceae</taxon>
        <taxon>Zostera</taxon>
    </lineage>
</organism>
<dbReference type="OMA" id="AWAHITA"/>
<dbReference type="PANTHER" id="PTHR31642">
    <property type="entry name" value="TRICHOTHECENE 3-O-ACETYLTRANSFERASE"/>
    <property type="match status" value="1"/>
</dbReference>
<dbReference type="Pfam" id="PF02458">
    <property type="entry name" value="Transferase"/>
    <property type="match status" value="1"/>
</dbReference>
<keyword evidence="2" id="KW-0808">Transferase</keyword>
<keyword evidence="3" id="KW-0012">Acyltransferase</keyword>
<dbReference type="Proteomes" id="UP000036987">
    <property type="component" value="Unassembled WGS sequence"/>
</dbReference>
<dbReference type="AlphaFoldDB" id="A0A0K9NMG6"/>
<evidence type="ECO:0008006" key="6">
    <source>
        <dbReference type="Google" id="ProtNLM"/>
    </source>
</evidence>
<evidence type="ECO:0000256" key="2">
    <source>
        <dbReference type="ARBA" id="ARBA00022679"/>
    </source>
</evidence>
<keyword evidence="5" id="KW-1185">Reference proteome</keyword>
<protein>
    <recommendedName>
        <fullName evidence="6">Omega-hydroxypalmitate O-feruloyl transferase</fullName>
    </recommendedName>
</protein>
<dbReference type="OrthoDB" id="671439at2759"/>
<sequence>MVGEKAKEKQTIGEVPDCQYLQEEAATLVKPNTTGASKGDVMYLSNLDTQKFLRFSIKYLYVYKRCVDVEVFKSTLSRALVEYYPLAGRLRSSSGSDGSSNLELDCSEEGALFFEGKMDMTVEFFMDGIKKPNRSWKKLLYRIEGQSFVDVPPLVIQLTHLRCGGMILCMAISHAICDGIGTSQFLNAWAQLAVTPDAEISLTDAAHLRRILKPRSPPKITASHLEFKVLNTGPEFDFDLLKWLVSQPLVPVSVTFTSADVLRLKQQCVPSLKCTSFEALASHVWRIWIRSLVVLPYNLIVKLLFSVDVRSRLRPPLPTGYYGNGFVLGCALATVENLVTWNLRQVIELIQEGKKRLDDDYVRSMVDLMEENRIIKPDLSASLVISQWSKLGLENLDFGAGKPVHMGPLASEVYCLFLPVVGDVNSFTVLLSVPENIAEEVEFGLKEVSGLTTASMEEDQVESRRHFMGALNNI</sequence>